<dbReference type="PANTHER" id="PTHR22604:SF105">
    <property type="entry name" value="TRANS-1,2-DIHYDROBENZENE-1,2-DIOL DEHYDROGENASE"/>
    <property type="match status" value="1"/>
</dbReference>
<dbReference type="Pfam" id="PF01408">
    <property type="entry name" value="GFO_IDH_MocA"/>
    <property type="match status" value="1"/>
</dbReference>
<evidence type="ECO:0000256" key="2">
    <source>
        <dbReference type="ARBA" id="ARBA00023002"/>
    </source>
</evidence>
<dbReference type="SUPFAM" id="SSF51735">
    <property type="entry name" value="NAD(P)-binding Rossmann-fold domains"/>
    <property type="match status" value="1"/>
</dbReference>
<dbReference type="Gene3D" id="3.40.50.720">
    <property type="entry name" value="NAD(P)-binding Rossmann-like Domain"/>
    <property type="match status" value="1"/>
</dbReference>
<gene>
    <name evidence="5" type="ORF">E1750_13620</name>
</gene>
<dbReference type="AlphaFoldDB" id="A0A4P6YG73"/>
<dbReference type="InterPro" id="IPR055170">
    <property type="entry name" value="GFO_IDH_MocA-like_dom"/>
</dbReference>
<dbReference type="InterPro" id="IPR050984">
    <property type="entry name" value="Gfo/Idh/MocA_domain"/>
</dbReference>
<reference evidence="6" key="1">
    <citation type="submission" date="2019-03" db="EMBL/GenBank/DDBJ databases">
        <title>Flavobacterium sp.</title>
        <authorList>
            <person name="Kim H."/>
        </authorList>
    </citation>
    <scope>NUCLEOTIDE SEQUENCE [LARGE SCALE GENOMIC DNA]</scope>
    <source>
        <strain evidence="6">GS13</strain>
    </source>
</reference>
<dbReference type="PANTHER" id="PTHR22604">
    <property type="entry name" value="OXIDOREDUCTASES"/>
    <property type="match status" value="1"/>
</dbReference>
<dbReference type="KEGG" id="fnk:E1750_13620"/>
<dbReference type="GO" id="GO:0000166">
    <property type="term" value="F:nucleotide binding"/>
    <property type="evidence" value="ECO:0007669"/>
    <property type="project" value="InterPro"/>
</dbReference>
<dbReference type="InterPro" id="IPR000683">
    <property type="entry name" value="Gfo/Idh/MocA-like_OxRdtase_N"/>
</dbReference>
<name>A0A4P6YG73_9FLAO</name>
<feature type="domain" description="GFO/IDH/MocA-like oxidoreductase" evidence="4">
    <location>
        <begin position="134"/>
        <end position="247"/>
    </location>
</feature>
<dbReference type="SUPFAM" id="SSF55347">
    <property type="entry name" value="Glyceraldehyde-3-phosphate dehydrogenase-like, C-terminal domain"/>
    <property type="match status" value="1"/>
</dbReference>
<dbReference type="OrthoDB" id="9815825at2"/>
<dbReference type="Proteomes" id="UP000291124">
    <property type="component" value="Chromosome"/>
</dbReference>
<accession>A0A4P6YG73</accession>
<dbReference type="GO" id="GO:0016491">
    <property type="term" value="F:oxidoreductase activity"/>
    <property type="evidence" value="ECO:0007669"/>
    <property type="project" value="UniProtKB-KW"/>
</dbReference>
<sequence length="322" mass="36348">MIKIKIGILGCADIARRLVVPNIIASNKYEIIAFASRDKKKALYFSSLFGGEAIEGYENLLDRNDIDAVYIPLPTGMHYEWITKSLQAGKHVFAEKSIATTFKEVQEIIELARRSNLCVFENFMFPYHSQFEFVNKKINEGNIGEIQLLRSSFGFPKFDIENNIRYKKSLGGGAVMDAGAYTVMASQFLLGTNQKLISATTNFSGFEVDFHGTIVLESESKIVSQLAFGFDNFYQNNIELWGTKGKLIIDRAFTAGPGFLPKVIIENQNEKHEYILPADNHFVKILNLFHDAIVCSNFGMQYDQIISQSSLLDQVRNFTSKL</sequence>
<dbReference type="InterPro" id="IPR036291">
    <property type="entry name" value="NAD(P)-bd_dom_sf"/>
</dbReference>
<feature type="domain" description="Gfo/Idh/MocA-like oxidoreductase N-terminal" evidence="3">
    <location>
        <begin position="4"/>
        <end position="123"/>
    </location>
</feature>
<protein>
    <submittedName>
        <fullName evidence="5">Gfo/Idh/MocA family oxidoreductase</fullName>
    </submittedName>
</protein>
<dbReference type="Gene3D" id="3.30.360.10">
    <property type="entry name" value="Dihydrodipicolinate Reductase, domain 2"/>
    <property type="match status" value="1"/>
</dbReference>
<evidence type="ECO:0000259" key="3">
    <source>
        <dbReference type="Pfam" id="PF01408"/>
    </source>
</evidence>
<keyword evidence="2" id="KW-0560">Oxidoreductase</keyword>
<evidence type="ECO:0000259" key="4">
    <source>
        <dbReference type="Pfam" id="PF22725"/>
    </source>
</evidence>
<evidence type="ECO:0000313" key="5">
    <source>
        <dbReference type="EMBL" id="QBN19795.1"/>
    </source>
</evidence>
<keyword evidence="6" id="KW-1185">Reference proteome</keyword>
<evidence type="ECO:0000256" key="1">
    <source>
        <dbReference type="ARBA" id="ARBA00010928"/>
    </source>
</evidence>
<organism evidence="5 6">
    <name type="scientific">Flavobacterium nackdongense</name>
    <dbReference type="NCBI Taxonomy" id="2547394"/>
    <lineage>
        <taxon>Bacteria</taxon>
        <taxon>Pseudomonadati</taxon>
        <taxon>Bacteroidota</taxon>
        <taxon>Flavobacteriia</taxon>
        <taxon>Flavobacteriales</taxon>
        <taxon>Flavobacteriaceae</taxon>
        <taxon>Flavobacterium</taxon>
    </lineage>
</organism>
<evidence type="ECO:0000313" key="6">
    <source>
        <dbReference type="Proteomes" id="UP000291124"/>
    </source>
</evidence>
<dbReference type="Pfam" id="PF22725">
    <property type="entry name" value="GFO_IDH_MocA_C3"/>
    <property type="match status" value="1"/>
</dbReference>
<comment type="similarity">
    <text evidence="1">Belongs to the Gfo/Idh/MocA family.</text>
</comment>
<proteinExistence type="inferred from homology"/>
<dbReference type="RefSeq" id="WP_133277311.1">
    <property type="nucleotide sequence ID" value="NZ_CP037933.1"/>
</dbReference>
<dbReference type="EMBL" id="CP037933">
    <property type="protein sequence ID" value="QBN19795.1"/>
    <property type="molecule type" value="Genomic_DNA"/>
</dbReference>